<keyword evidence="1" id="KW-0732">Signal</keyword>
<evidence type="ECO:0000313" key="3">
    <source>
        <dbReference type="Proteomes" id="UP000280434"/>
    </source>
</evidence>
<feature type="chain" id="PRO_5019857394" evidence="1">
    <location>
        <begin position="25"/>
        <end position="145"/>
    </location>
</feature>
<proteinExistence type="predicted"/>
<protein>
    <submittedName>
        <fullName evidence="2">Uncharacterized protein</fullName>
    </submittedName>
</protein>
<gene>
    <name evidence="2" type="ORF">D7S89_20245</name>
</gene>
<sequence>MTSKLIAVLAAVAAIAFVPMSACAVDLDAPLHCDRSAHDFVSKLLDDKLIEPQPMHVEDNSINAFNPASGASLSAFGFHVFAIVGFEKDDPIFRPGDGKMLSRSAYGAVVLGSTEKVRAAVEGAHSPAIVHHVGPFITAIFCDRD</sequence>
<evidence type="ECO:0000313" key="2">
    <source>
        <dbReference type="EMBL" id="RKP45167.1"/>
    </source>
</evidence>
<dbReference type="OrthoDB" id="8966171at2"/>
<dbReference type="RefSeq" id="WP_121280432.1">
    <property type="nucleotide sequence ID" value="NZ_RBZV01000010.1"/>
</dbReference>
<keyword evidence="3" id="KW-1185">Reference proteome</keyword>
<comment type="caution">
    <text evidence="2">The sequence shown here is derived from an EMBL/GenBank/DDBJ whole genome shotgun (WGS) entry which is preliminary data.</text>
</comment>
<name>A0A494X391_9BURK</name>
<dbReference type="EMBL" id="RBZV01000010">
    <property type="protein sequence ID" value="RKP45167.1"/>
    <property type="molecule type" value="Genomic_DNA"/>
</dbReference>
<accession>A0A494X391</accession>
<reference evidence="2 3" key="1">
    <citation type="submission" date="2018-10" db="EMBL/GenBank/DDBJ databases">
        <title>Paraburkholderia sp. 7MK8-2, isolated from soil.</title>
        <authorList>
            <person name="Gao Z.-H."/>
            <person name="Qiu L.-H."/>
        </authorList>
    </citation>
    <scope>NUCLEOTIDE SEQUENCE [LARGE SCALE GENOMIC DNA]</scope>
    <source>
        <strain evidence="2 3">7MK8-2</strain>
    </source>
</reference>
<dbReference type="AlphaFoldDB" id="A0A494X391"/>
<feature type="signal peptide" evidence="1">
    <location>
        <begin position="1"/>
        <end position="24"/>
    </location>
</feature>
<dbReference type="Proteomes" id="UP000280434">
    <property type="component" value="Unassembled WGS sequence"/>
</dbReference>
<evidence type="ECO:0000256" key="1">
    <source>
        <dbReference type="SAM" id="SignalP"/>
    </source>
</evidence>
<organism evidence="2 3">
    <name type="scientific">Trinickia fusca</name>
    <dbReference type="NCBI Taxonomy" id="2419777"/>
    <lineage>
        <taxon>Bacteria</taxon>
        <taxon>Pseudomonadati</taxon>
        <taxon>Pseudomonadota</taxon>
        <taxon>Betaproteobacteria</taxon>
        <taxon>Burkholderiales</taxon>
        <taxon>Burkholderiaceae</taxon>
        <taxon>Trinickia</taxon>
    </lineage>
</organism>